<sequence>MTLLDCRSIPLISTQSISIVSVIRDHSGMGVRAVFTIMEIVHMICGFLEDDKMALLSFACCNQVISETALDVLWAKMDSIMPIVPFVPEMIRDACSTYTRTSVSIQRHSFKYHVQLQKNGEYLISMPVGSGNYMQPIPHDHGFLMRSLFMSDWPLSVPRME</sequence>
<dbReference type="AlphaFoldDB" id="A0A0C3AJU3"/>
<dbReference type="InParanoid" id="A0A0C3AJU3"/>
<gene>
    <name evidence="1" type="ORF">SCLCIDRAFT_530355</name>
</gene>
<evidence type="ECO:0000313" key="2">
    <source>
        <dbReference type="Proteomes" id="UP000053989"/>
    </source>
</evidence>
<proteinExistence type="predicted"/>
<keyword evidence="2" id="KW-1185">Reference proteome</keyword>
<dbReference type="OrthoDB" id="2794631at2759"/>
<organism evidence="1 2">
    <name type="scientific">Scleroderma citrinum Foug A</name>
    <dbReference type="NCBI Taxonomy" id="1036808"/>
    <lineage>
        <taxon>Eukaryota</taxon>
        <taxon>Fungi</taxon>
        <taxon>Dikarya</taxon>
        <taxon>Basidiomycota</taxon>
        <taxon>Agaricomycotina</taxon>
        <taxon>Agaricomycetes</taxon>
        <taxon>Agaricomycetidae</taxon>
        <taxon>Boletales</taxon>
        <taxon>Sclerodermatineae</taxon>
        <taxon>Sclerodermataceae</taxon>
        <taxon>Scleroderma</taxon>
    </lineage>
</organism>
<evidence type="ECO:0000313" key="1">
    <source>
        <dbReference type="EMBL" id="KIM65187.1"/>
    </source>
</evidence>
<protein>
    <submittedName>
        <fullName evidence="1">Uncharacterized protein</fullName>
    </submittedName>
</protein>
<reference evidence="2" key="2">
    <citation type="submission" date="2015-01" db="EMBL/GenBank/DDBJ databases">
        <title>Evolutionary Origins and Diversification of the Mycorrhizal Mutualists.</title>
        <authorList>
            <consortium name="DOE Joint Genome Institute"/>
            <consortium name="Mycorrhizal Genomics Consortium"/>
            <person name="Kohler A."/>
            <person name="Kuo A."/>
            <person name="Nagy L.G."/>
            <person name="Floudas D."/>
            <person name="Copeland A."/>
            <person name="Barry K.W."/>
            <person name="Cichocki N."/>
            <person name="Veneault-Fourrey C."/>
            <person name="LaButti K."/>
            <person name="Lindquist E.A."/>
            <person name="Lipzen A."/>
            <person name="Lundell T."/>
            <person name="Morin E."/>
            <person name="Murat C."/>
            <person name="Riley R."/>
            <person name="Ohm R."/>
            <person name="Sun H."/>
            <person name="Tunlid A."/>
            <person name="Henrissat B."/>
            <person name="Grigoriev I.V."/>
            <person name="Hibbett D.S."/>
            <person name="Martin F."/>
        </authorList>
    </citation>
    <scope>NUCLEOTIDE SEQUENCE [LARGE SCALE GENOMIC DNA]</scope>
    <source>
        <strain evidence="2">Foug A</strain>
    </source>
</reference>
<dbReference type="EMBL" id="KN822023">
    <property type="protein sequence ID" value="KIM65187.1"/>
    <property type="molecule type" value="Genomic_DNA"/>
</dbReference>
<name>A0A0C3AJU3_9AGAM</name>
<accession>A0A0C3AJU3</accession>
<dbReference type="Proteomes" id="UP000053989">
    <property type="component" value="Unassembled WGS sequence"/>
</dbReference>
<reference evidence="1 2" key="1">
    <citation type="submission" date="2014-04" db="EMBL/GenBank/DDBJ databases">
        <authorList>
            <consortium name="DOE Joint Genome Institute"/>
            <person name="Kuo A."/>
            <person name="Kohler A."/>
            <person name="Nagy L.G."/>
            <person name="Floudas D."/>
            <person name="Copeland A."/>
            <person name="Barry K.W."/>
            <person name="Cichocki N."/>
            <person name="Veneault-Fourrey C."/>
            <person name="LaButti K."/>
            <person name="Lindquist E.A."/>
            <person name="Lipzen A."/>
            <person name="Lundell T."/>
            <person name="Morin E."/>
            <person name="Murat C."/>
            <person name="Sun H."/>
            <person name="Tunlid A."/>
            <person name="Henrissat B."/>
            <person name="Grigoriev I.V."/>
            <person name="Hibbett D.S."/>
            <person name="Martin F."/>
            <person name="Nordberg H.P."/>
            <person name="Cantor M.N."/>
            <person name="Hua S.X."/>
        </authorList>
    </citation>
    <scope>NUCLEOTIDE SEQUENCE [LARGE SCALE GENOMIC DNA]</scope>
    <source>
        <strain evidence="1 2">Foug A</strain>
    </source>
</reference>
<dbReference type="HOGENOM" id="CLU_1644716_0_0_1"/>